<keyword evidence="1" id="KW-0812">Transmembrane</keyword>
<proteinExistence type="predicted"/>
<feature type="transmembrane region" description="Helical" evidence="1">
    <location>
        <begin position="60"/>
        <end position="86"/>
    </location>
</feature>
<dbReference type="AlphaFoldDB" id="A0A146K644"/>
<evidence type="ECO:0000313" key="2">
    <source>
        <dbReference type="EMBL" id="JAP91116.1"/>
    </source>
</evidence>
<feature type="transmembrane region" description="Helical" evidence="1">
    <location>
        <begin position="120"/>
        <end position="141"/>
    </location>
</feature>
<organism evidence="2">
    <name type="scientific">Trepomonas sp. PC1</name>
    <dbReference type="NCBI Taxonomy" id="1076344"/>
    <lineage>
        <taxon>Eukaryota</taxon>
        <taxon>Metamonada</taxon>
        <taxon>Diplomonadida</taxon>
        <taxon>Hexamitidae</taxon>
        <taxon>Hexamitinae</taxon>
        <taxon>Trepomonas</taxon>
    </lineage>
</organism>
<keyword evidence="1" id="KW-0472">Membrane</keyword>
<feature type="transmembrane region" description="Helical" evidence="1">
    <location>
        <begin position="153"/>
        <end position="172"/>
    </location>
</feature>
<dbReference type="PANTHER" id="PTHR13146">
    <property type="match status" value="1"/>
</dbReference>
<protein>
    <submittedName>
        <fullName evidence="2">EamA-like transporter family protein</fullName>
    </submittedName>
</protein>
<gene>
    <name evidence="2" type="ORF">TPC1_17360</name>
</gene>
<dbReference type="SUPFAM" id="SSF103481">
    <property type="entry name" value="Multidrug resistance efflux transporter EmrE"/>
    <property type="match status" value="1"/>
</dbReference>
<accession>A0A146K644</accession>
<dbReference type="GO" id="GO:0016020">
    <property type="term" value="C:membrane"/>
    <property type="evidence" value="ECO:0007669"/>
    <property type="project" value="TreeGrafter"/>
</dbReference>
<feature type="non-terminal residue" evidence="2">
    <location>
        <position position="181"/>
    </location>
</feature>
<dbReference type="Pfam" id="PF16913">
    <property type="entry name" value="PUNUT"/>
    <property type="match status" value="1"/>
</dbReference>
<dbReference type="InterPro" id="IPR037185">
    <property type="entry name" value="EmrE-like"/>
</dbReference>
<evidence type="ECO:0000256" key="1">
    <source>
        <dbReference type="SAM" id="Phobius"/>
    </source>
</evidence>
<reference evidence="2" key="1">
    <citation type="submission" date="2015-07" db="EMBL/GenBank/DDBJ databases">
        <title>Adaptation to a free-living lifestyle via gene acquisitions in the diplomonad Trepomonas sp. PC1.</title>
        <authorList>
            <person name="Xu F."/>
            <person name="Jerlstrom-Hultqvist J."/>
            <person name="Kolisko M."/>
            <person name="Simpson A.G.B."/>
            <person name="Roger A.J."/>
            <person name="Svard S.G."/>
            <person name="Andersson J.O."/>
        </authorList>
    </citation>
    <scope>NUCLEOTIDE SEQUENCE</scope>
    <source>
        <strain evidence="2">PC1</strain>
    </source>
</reference>
<dbReference type="EMBL" id="GDID01005490">
    <property type="protein sequence ID" value="JAP91116.1"/>
    <property type="molecule type" value="Transcribed_RNA"/>
</dbReference>
<keyword evidence="1" id="KW-1133">Transmembrane helix</keyword>
<sequence>IYYNQTNFPQPWSPWNCPRIVREEFEKPWFQTFTMFVGEFACVFVYIFQVHKSKVRQPQLLKVIVMILLPTLFDLITTALFVYGLLNLNVSIAQMIRGANVIFCTIFEVMLKKIIRPHQWVAVSLTLFSLFLVCVSVALSYMGNTSKTSTQMIVGFIFVLGSAAVQATQFTVEEIIIEKYK</sequence>
<feature type="transmembrane region" description="Helical" evidence="1">
    <location>
        <begin position="29"/>
        <end position="48"/>
    </location>
</feature>
<name>A0A146K644_9EUKA</name>
<feature type="non-terminal residue" evidence="2">
    <location>
        <position position="1"/>
    </location>
</feature>